<protein>
    <submittedName>
        <fullName evidence="3">Uncharacterized protein</fullName>
    </submittedName>
</protein>
<sequence length="84" mass="8915">MRRRAPDERRFDTGTAPGQSDADFGQLNHALDSVLTINQTALDRAVADSDLGLGLGVTLAGGPTLAAAITLTVLGVRPRLREFR</sequence>
<dbReference type="EMBL" id="VIGB01000003">
    <property type="protein sequence ID" value="TQF01130.1"/>
    <property type="molecule type" value="Genomic_DNA"/>
</dbReference>
<evidence type="ECO:0000313" key="4">
    <source>
        <dbReference type="Proteomes" id="UP000319103"/>
    </source>
</evidence>
<feature type="region of interest" description="Disordered" evidence="1">
    <location>
        <begin position="1"/>
        <end position="24"/>
    </location>
</feature>
<organism evidence="3 4">
    <name type="scientific">Kitasatospora acidiphila</name>
    <dbReference type="NCBI Taxonomy" id="2567942"/>
    <lineage>
        <taxon>Bacteria</taxon>
        <taxon>Bacillati</taxon>
        <taxon>Actinomycetota</taxon>
        <taxon>Actinomycetes</taxon>
        <taxon>Kitasatosporales</taxon>
        <taxon>Streptomycetaceae</taxon>
        <taxon>Kitasatospora</taxon>
    </lineage>
</organism>
<proteinExistence type="predicted"/>
<reference evidence="3 4" key="1">
    <citation type="submission" date="2019-06" db="EMBL/GenBank/DDBJ databases">
        <title>Description of Kitasatospora acidophila sp. nov. isolated from pine grove soil, and reclassification of Streptomyces novaecaesareae to Kitasatospora novaeceasareae comb. nov.</title>
        <authorList>
            <person name="Kim M.J."/>
        </authorList>
    </citation>
    <scope>NUCLEOTIDE SEQUENCE [LARGE SCALE GENOMIC DNA]</scope>
    <source>
        <strain evidence="3 4">MMS16-CNU292</strain>
    </source>
</reference>
<evidence type="ECO:0000256" key="2">
    <source>
        <dbReference type="SAM" id="Phobius"/>
    </source>
</evidence>
<keyword evidence="4" id="KW-1185">Reference proteome</keyword>
<keyword evidence="2" id="KW-0812">Transmembrane</keyword>
<accession>A0A540VWI1</accession>
<keyword evidence="2" id="KW-1133">Transmembrane helix</keyword>
<name>A0A540VWI1_9ACTN</name>
<evidence type="ECO:0000313" key="3">
    <source>
        <dbReference type="EMBL" id="TQF01130.1"/>
    </source>
</evidence>
<feature type="transmembrane region" description="Helical" evidence="2">
    <location>
        <begin position="51"/>
        <end position="76"/>
    </location>
</feature>
<dbReference type="RefSeq" id="WP_141631865.1">
    <property type="nucleotide sequence ID" value="NZ_VIGB01000003.1"/>
</dbReference>
<keyword evidence="2" id="KW-0472">Membrane</keyword>
<dbReference type="Proteomes" id="UP000319103">
    <property type="component" value="Unassembled WGS sequence"/>
</dbReference>
<dbReference type="AlphaFoldDB" id="A0A540VWI1"/>
<comment type="caution">
    <text evidence="3">The sequence shown here is derived from an EMBL/GenBank/DDBJ whole genome shotgun (WGS) entry which is preliminary data.</text>
</comment>
<gene>
    <name evidence="3" type="ORF">E6W39_01350</name>
</gene>
<evidence type="ECO:0000256" key="1">
    <source>
        <dbReference type="SAM" id="MobiDB-lite"/>
    </source>
</evidence>
<feature type="compositionally biased region" description="Basic and acidic residues" evidence="1">
    <location>
        <begin position="1"/>
        <end position="12"/>
    </location>
</feature>